<evidence type="ECO:0000259" key="2">
    <source>
        <dbReference type="Pfam" id="PF17761"/>
    </source>
</evidence>
<evidence type="ECO:0000313" key="4">
    <source>
        <dbReference type="Proteomes" id="UP001205531"/>
    </source>
</evidence>
<evidence type="ECO:0000259" key="1">
    <source>
        <dbReference type="Pfam" id="PF06250"/>
    </source>
</evidence>
<proteinExistence type="predicted"/>
<protein>
    <submittedName>
        <fullName evidence="3">PDDEXK nuclease domain-containing protein</fullName>
    </submittedName>
</protein>
<gene>
    <name evidence="3" type="ORF">NNC64_10710</name>
</gene>
<dbReference type="Pfam" id="PF17761">
    <property type="entry name" value="DUF1016_N"/>
    <property type="match status" value="1"/>
</dbReference>
<reference evidence="3" key="1">
    <citation type="submission" date="2022-07" db="EMBL/GenBank/DDBJ databases">
        <title>Prevotella copri.</title>
        <authorList>
            <person name="Yang C."/>
        </authorList>
    </citation>
    <scope>NUCLEOTIDE SEQUENCE</scope>
    <source>
        <strain evidence="3">HF2107</strain>
    </source>
</reference>
<dbReference type="InterPro" id="IPR041527">
    <property type="entry name" value="YhcG_N"/>
</dbReference>
<dbReference type="RefSeq" id="WP_117662932.1">
    <property type="nucleotide sequence ID" value="NZ_CABOGV010000018.1"/>
</dbReference>
<dbReference type="Gene3D" id="3.40.1350.10">
    <property type="match status" value="1"/>
</dbReference>
<comment type="caution">
    <text evidence="3">The sequence shown here is derived from an EMBL/GenBank/DDBJ whole genome shotgun (WGS) entry which is preliminary data.</text>
</comment>
<dbReference type="Proteomes" id="UP001205531">
    <property type="component" value="Unassembled WGS sequence"/>
</dbReference>
<feature type="domain" description="YhcG PDDEXK nuclease" evidence="1">
    <location>
        <begin position="209"/>
        <end position="349"/>
    </location>
</feature>
<name>A0AAW5INF1_9BACT</name>
<dbReference type="InterPro" id="IPR009362">
    <property type="entry name" value="YhcG_C"/>
</dbReference>
<dbReference type="AlphaFoldDB" id="A0AAW5INF1"/>
<dbReference type="EMBL" id="JANDWZ010000023">
    <property type="protein sequence ID" value="MCP9565015.1"/>
    <property type="molecule type" value="Genomic_DNA"/>
</dbReference>
<dbReference type="InterPro" id="IPR053148">
    <property type="entry name" value="PD-DEXK-like_domain"/>
</dbReference>
<feature type="domain" description="YhcG N-terminal" evidence="2">
    <location>
        <begin position="22"/>
        <end position="182"/>
    </location>
</feature>
<evidence type="ECO:0000313" key="3">
    <source>
        <dbReference type="EMBL" id="MCP9565015.1"/>
    </source>
</evidence>
<dbReference type="PANTHER" id="PTHR30547">
    <property type="entry name" value="UNCHARACTERIZED PROTEIN YHCG-RELATED"/>
    <property type="match status" value="1"/>
</dbReference>
<dbReference type="GO" id="GO:0003676">
    <property type="term" value="F:nucleic acid binding"/>
    <property type="evidence" value="ECO:0007669"/>
    <property type="project" value="InterPro"/>
</dbReference>
<dbReference type="Pfam" id="PF06250">
    <property type="entry name" value="YhcG_C"/>
    <property type="match status" value="1"/>
</dbReference>
<sequence length="379" mass="43411">MNEIMNANTDLLPDGYAEWRKDIEHLIEVAKLRTAINVNADTLALYWTLGKRILAQQRQLGWGANIISKLSVDLSQKFPNDRGYSLSNLKSMRRFAEAYPDFPFLQVPLAKMENIPIGQVALDQFKEDDKGFVQVPLAQITWYHHISLLSKVKDIAERAYYITETAQNGWSRDVMLMQIANGYIHAKGHAINNFEQTLPPLQSDLAKYIFKDPYNFSFLGTVALQNELDIEKTLTSKITDFLLEMGRGFAYIGRQYHISVDGDDYYIDLLMYHLKLHCYVVVELKAVEFKPEFVSKLNFYISAVDDIVKSPEDKPTIGLLLCRTKSNKKAEFSLRGITQPMGIAQYETEKLFADVASALPQIEEIEEKLEESEEKTDKE</sequence>
<accession>A0AAW5INF1</accession>
<organism evidence="3 4">
    <name type="scientific">Segatella copri</name>
    <dbReference type="NCBI Taxonomy" id="165179"/>
    <lineage>
        <taxon>Bacteria</taxon>
        <taxon>Pseudomonadati</taxon>
        <taxon>Bacteroidota</taxon>
        <taxon>Bacteroidia</taxon>
        <taxon>Bacteroidales</taxon>
        <taxon>Prevotellaceae</taxon>
        <taxon>Segatella</taxon>
    </lineage>
</organism>
<dbReference type="PANTHER" id="PTHR30547:SF0">
    <property type="entry name" value="BLR8175 PROTEIN"/>
    <property type="match status" value="1"/>
</dbReference>
<dbReference type="InterPro" id="IPR011856">
    <property type="entry name" value="tRNA_endonuc-like_dom_sf"/>
</dbReference>